<reference evidence="1" key="1">
    <citation type="submission" date="2020-04" db="EMBL/GenBank/DDBJ databases">
        <title>A chromosome-scale assembly and high-density genetic map of the yellow drum (Nibea albiflora) genome.</title>
        <authorList>
            <person name="Xu D."/>
            <person name="Zhang W."/>
            <person name="Chen R."/>
            <person name="Tan P."/>
            <person name="Wang L."/>
            <person name="Song H."/>
            <person name="Tian L."/>
            <person name="Zhu Q."/>
            <person name="Wang B."/>
        </authorList>
    </citation>
    <scope>NUCLEOTIDE SEQUENCE</scope>
    <source>
        <strain evidence="1">ZJHYS-2018</strain>
    </source>
</reference>
<protein>
    <submittedName>
        <fullName evidence="1">Uncharacterized protein</fullName>
    </submittedName>
</protein>
<sequence length="87" mass="9786">MHERPEHRFALIPRSAAYSRVHHSRSGPPSSERVFKPHVQRSCREEEEEEGGGDVFSSAHCDCELGEGLSLSGRLRSVRDYPPTALK</sequence>
<evidence type="ECO:0000313" key="1">
    <source>
        <dbReference type="EMBL" id="KAG8005738.1"/>
    </source>
</evidence>
<name>A0ACB7EU33_NIBAL</name>
<dbReference type="Proteomes" id="UP000805704">
    <property type="component" value="Chromosome 22"/>
</dbReference>
<accession>A0ACB7EU33</accession>
<gene>
    <name evidence="1" type="ORF">GBF38_001709</name>
</gene>
<keyword evidence="2" id="KW-1185">Reference proteome</keyword>
<comment type="caution">
    <text evidence="1">The sequence shown here is derived from an EMBL/GenBank/DDBJ whole genome shotgun (WGS) entry which is preliminary data.</text>
</comment>
<proteinExistence type="predicted"/>
<evidence type="ECO:0000313" key="2">
    <source>
        <dbReference type="Proteomes" id="UP000805704"/>
    </source>
</evidence>
<organism evidence="1 2">
    <name type="scientific">Nibea albiflora</name>
    <name type="common">Yellow drum</name>
    <name type="synonym">Corvina albiflora</name>
    <dbReference type="NCBI Taxonomy" id="240163"/>
    <lineage>
        <taxon>Eukaryota</taxon>
        <taxon>Metazoa</taxon>
        <taxon>Chordata</taxon>
        <taxon>Craniata</taxon>
        <taxon>Vertebrata</taxon>
        <taxon>Euteleostomi</taxon>
        <taxon>Actinopterygii</taxon>
        <taxon>Neopterygii</taxon>
        <taxon>Teleostei</taxon>
        <taxon>Neoteleostei</taxon>
        <taxon>Acanthomorphata</taxon>
        <taxon>Eupercaria</taxon>
        <taxon>Sciaenidae</taxon>
        <taxon>Nibea</taxon>
    </lineage>
</organism>
<dbReference type="EMBL" id="CM024810">
    <property type="protein sequence ID" value="KAG8005738.1"/>
    <property type="molecule type" value="Genomic_DNA"/>
</dbReference>